<accession>A0ABT8RGR2</accession>
<dbReference type="Proteomes" id="UP001168528">
    <property type="component" value="Unassembled WGS sequence"/>
</dbReference>
<evidence type="ECO:0000313" key="1">
    <source>
        <dbReference type="EMBL" id="MDO1451297.1"/>
    </source>
</evidence>
<protein>
    <submittedName>
        <fullName evidence="1">Uncharacterized protein</fullName>
    </submittedName>
</protein>
<organism evidence="1 2">
    <name type="scientific">Rhodocytophaga aerolata</name>
    <dbReference type="NCBI Taxonomy" id="455078"/>
    <lineage>
        <taxon>Bacteria</taxon>
        <taxon>Pseudomonadati</taxon>
        <taxon>Bacteroidota</taxon>
        <taxon>Cytophagia</taxon>
        <taxon>Cytophagales</taxon>
        <taxon>Rhodocytophagaceae</taxon>
        <taxon>Rhodocytophaga</taxon>
    </lineage>
</organism>
<gene>
    <name evidence="1" type="ORF">Q0590_33795</name>
</gene>
<keyword evidence="2" id="KW-1185">Reference proteome</keyword>
<comment type="caution">
    <text evidence="1">The sequence shown here is derived from an EMBL/GenBank/DDBJ whole genome shotgun (WGS) entry which is preliminary data.</text>
</comment>
<name>A0ABT8RGR2_9BACT</name>
<dbReference type="EMBL" id="JAUKPO010000051">
    <property type="protein sequence ID" value="MDO1451297.1"/>
    <property type="molecule type" value="Genomic_DNA"/>
</dbReference>
<reference evidence="1" key="1">
    <citation type="submission" date="2023-07" db="EMBL/GenBank/DDBJ databases">
        <title>The genome sequence of Rhodocytophaga aerolata KACC 12507.</title>
        <authorList>
            <person name="Zhang X."/>
        </authorList>
    </citation>
    <scope>NUCLEOTIDE SEQUENCE</scope>
    <source>
        <strain evidence="1">KACC 12507</strain>
    </source>
</reference>
<proteinExistence type="predicted"/>
<dbReference type="RefSeq" id="WP_302042096.1">
    <property type="nucleotide sequence ID" value="NZ_JAUKPO010000051.1"/>
</dbReference>
<sequence>MKKISLENIERFTIPLEEHPLKWMFLDEEQNNHLREEYKAQIFPLDEEASVYLWNAQVQFKIFSEEFFTQQFFQHNESFYIGDKTDKEIKKWLYQRGIPFSQKVFIAFQPSTGFVLTWKMVIKFWDGLFFSDQAVWDRTLNWGFVADHNDVFLFGRNRVYNSDMEAEKIYEQQQFRQEIENQIKQNQAREVIKYFPNPYLK</sequence>
<evidence type="ECO:0000313" key="2">
    <source>
        <dbReference type="Proteomes" id="UP001168528"/>
    </source>
</evidence>